<organism evidence="1 2">
    <name type="scientific">Macrostomum lignano</name>
    <dbReference type="NCBI Taxonomy" id="282301"/>
    <lineage>
        <taxon>Eukaryota</taxon>
        <taxon>Metazoa</taxon>
        <taxon>Spiralia</taxon>
        <taxon>Lophotrochozoa</taxon>
        <taxon>Platyhelminthes</taxon>
        <taxon>Rhabditophora</taxon>
        <taxon>Macrostomorpha</taxon>
        <taxon>Macrostomida</taxon>
        <taxon>Macrostomidae</taxon>
        <taxon>Macrostomum</taxon>
    </lineage>
</organism>
<sequence length="14" mass="1534">METGLIACRCVKLP</sequence>
<evidence type="ECO:0000313" key="1">
    <source>
        <dbReference type="Proteomes" id="UP000095280"/>
    </source>
</evidence>
<name>A0A1I8J8C8_9PLAT</name>
<keyword evidence="1" id="KW-1185">Reference proteome</keyword>
<dbReference type="WBParaSite" id="maker-uti_cns_0046383-snap-gene-0.2-mRNA-1">
    <property type="protein sequence ID" value="maker-uti_cns_0046383-snap-gene-0.2-mRNA-1"/>
    <property type="gene ID" value="maker-uti_cns_0046383-snap-gene-0.2"/>
</dbReference>
<reference evidence="2" key="1">
    <citation type="submission" date="2016-11" db="UniProtKB">
        <authorList>
            <consortium name="WormBaseParasite"/>
        </authorList>
    </citation>
    <scope>IDENTIFICATION</scope>
</reference>
<evidence type="ECO:0000313" key="2">
    <source>
        <dbReference type="WBParaSite" id="maker-uti_cns_0046383-snap-gene-0.2-mRNA-1"/>
    </source>
</evidence>
<dbReference type="Proteomes" id="UP000095280">
    <property type="component" value="Unplaced"/>
</dbReference>
<protein>
    <submittedName>
        <fullName evidence="2">Uncharacterized protein</fullName>
    </submittedName>
</protein>
<accession>A0A1I8J8C8</accession>
<proteinExistence type="predicted"/>